<dbReference type="GO" id="GO:0016887">
    <property type="term" value="F:ATP hydrolysis activity"/>
    <property type="evidence" value="ECO:0007669"/>
    <property type="project" value="InterPro"/>
</dbReference>
<dbReference type="SMART" id="SM00850">
    <property type="entry name" value="LytTR"/>
    <property type="match status" value="1"/>
</dbReference>
<dbReference type="PROSITE" id="PS50930">
    <property type="entry name" value="HTH_LYTTR"/>
    <property type="match status" value="1"/>
</dbReference>
<dbReference type="Gene3D" id="3.40.50.300">
    <property type="entry name" value="P-loop containing nucleotide triphosphate hydrolases"/>
    <property type="match status" value="1"/>
</dbReference>
<protein>
    <submittedName>
        <fullName evidence="3">LytTR family transcriptional regulator DNA-binding domain-containing protein</fullName>
    </submittedName>
</protein>
<name>A0AAW6SYQ5_9BACI</name>
<dbReference type="InterPro" id="IPR007492">
    <property type="entry name" value="LytTR_DNA-bd_dom"/>
</dbReference>
<gene>
    <name evidence="3" type="ORF">P5X88_11820</name>
</gene>
<dbReference type="Proteomes" id="UP001159179">
    <property type="component" value="Unassembled WGS sequence"/>
</dbReference>
<evidence type="ECO:0000259" key="2">
    <source>
        <dbReference type="PROSITE" id="PS50930"/>
    </source>
</evidence>
<dbReference type="GO" id="GO:0005524">
    <property type="term" value="F:ATP binding"/>
    <property type="evidence" value="ECO:0007669"/>
    <property type="project" value="InterPro"/>
</dbReference>
<evidence type="ECO:0000259" key="1">
    <source>
        <dbReference type="PROSITE" id="PS50893"/>
    </source>
</evidence>
<comment type="caution">
    <text evidence="3">The sequence shown here is derived from an EMBL/GenBank/DDBJ whole genome shotgun (WGS) entry which is preliminary data.</text>
</comment>
<dbReference type="InterPro" id="IPR012046">
    <property type="entry name" value="LytTR_ABC"/>
</dbReference>
<proteinExistence type="predicted"/>
<feature type="domain" description="ABC transporter" evidence="1">
    <location>
        <begin position="4"/>
        <end position="225"/>
    </location>
</feature>
<accession>A0AAW6SYQ5</accession>
<dbReference type="AlphaFoldDB" id="A0AAW6SYQ5"/>
<sequence>MNILEIRQLEKRIENTVLIAQMNLEIKSGEAVAIQCNVEIGKQLIQILLGESSASGGQVLVSGKTFSSFKAICKKVGIVLLNESLYDRLTPFEYLSFYKRLYEVKTDVNMLLQKIGLVKKVRIDKLTFSEKKRLQIARAILHQPELIILEEPIQNIDIESQYIIRNLMNDLIDEQKAILITTSNLENAITMTDHVYLLNEDGLKKIDVMDSEEEQKKEIEQGELQTDIPTNTEEIENVQESQTNPIPFRFEKIPAKVNDKIILLDPTEIDYIESNDGISYLNVKGEVFPCSYSLNQLFDRLYPFGFFRCHRSYIVNLQKVREVITWTRNSYSLILEDSKKSSVPLSKGKMNELKDIIGI</sequence>
<dbReference type="Gene3D" id="2.40.50.1020">
    <property type="entry name" value="LytTr DNA-binding domain"/>
    <property type="match status" value="1"/>
</dbReference>
<reference evidence="3" key="1">
    <citation type="submission" date="2023-03" db="EMBL/GenBank/DDBJ databases">
        <title>Bacterial isolates from washroom surfaces on a university campus.</title>
        <authorList>
            <person name="Holman D.B."/>
            <person name="Gzyl K.E."/>
            <person name="Taheri A.E."/>
        </authorList>
    </citation>
    <scope>NUCLEOTIDE SEQUENCE</scope>
    <source>
        <strain evidence="3">RD03</strain>
    </source>
</reference>
<organism evidence="3 4">
    <name type="scientific">Heyndrickxia oleronia</name>
    <dbReference type="NCBI Taxonomy" id="38875"/>
    <lineage>
        <taxon>Bacteria</taxon>
        <taxon>Bacillati</taxon>
        <taxon>Bacillota</taxon>
        <taxon>Bacilli</taxon>
        <taxon>Bacillales</taxon>
        <taxon>Bacillaceae</taxon>
        <taxon>Heyndrickxia</taxon>
    </lineage>
</organism>
<dbReference type="Pfam" id="PF04397">
    <property type="entry name" value="LytTR"/>
    <property type="match status" value="1"/>
</dbReference>
<dbReference type="Pfam" id="PF00005">
    <property type="entry name" value="ABC_tran"/>
    <property type="match status" value="1"/>
</dbReference>
<feature type="domain" description="HTH LytTR-type" evidence="2">
    <location>
        <begin position="253"/>
        <end position="359"/>
    </location>
</feature>
<dbReference type="RefSeq" id="WP_058005027.1">
    <property type="nucleotide sequence ID" value="NZ_JAROYP010000006.1"/>
</dbReference>
<dbReference type="EMBL" id="JAROYP010000006">
    <property type="protein sequence ID" value="MDH5161629.1"/>
    <property type="molecule type" value="Genomic_DNA"/>
</dbReference>
<dbReference type="SUPFAM" id="SSF52540">
    <property type="entry name" value="P-loop containing nucleoside triphosphate hydrolases"/>
    <property type="match status" value="1"/>
</dbReference>
<dbReference type="InterPro" id="IPR027417">
    <property type="entry name" value="P-loop_NTPase"/>
</dbReference>
<dbReference type="InterPro" id="IPR003439">
    <property type="entry name" value="ABC_transporter-like_ATP-bd"/>
</dbReference>
<evidence type="ECO:0000313" key="4">
    <source>
        <dbReference type="Proteomes" id="UP001159179"/>
    </source>
</evidence>
<dbReference type="GO" id="GO:0003677">
    <property type="term" value="F:DNA binding"/>
    <property type="evidence" value="ECO:0007669"/>
    <property type="project" value="UniProtKB-KW"/>
</dbReference>
<dbReference type="PANTHER" id="PTHR43038:SF3">
    <property type="entry name" value="ABC TRANSPORTER G FAMILY MEMBER 20 ISOFORM X1"/>
    <property type="match status" value="1"/>
</dbReference>
<dbReference type="PIRSF" id="PIRSF036612">
    <property type="entry name" value="ABC_ATP_LytTR"/>
    <property type="match status" value="1"/>
</dbReference>
<keyword evidence="3" id="KW-0238">DNA-binding</keyword>
<evidence type="ECO:0000313" key="3">
    <source>
        <dbReference type="EMBL" id="MDH5161629.1"/>
    </source>
</evidence>
<dbReference type="PROSITE" id="PS50893">
    <property type="entry name" value="ABC_TRANSPORTER_2"/>
    <property type="match status" value="1"/>
</dbReference>
<dbReference type="PANTHER" id="PTHR43038">
    <property type="entry name" value="ATP-BINDING CASSETTE, SUB-FAMILY H, MEMBER 1"/>
    <property type="match status" value="1"/>
</dbReference>